<dbReference type="Pfam" id="PF03358">
    <property type="entry name" value="FMN_red"/>
    <property type="match status" value="1"/>
</dbReference>
<dbReference type="EMBL" id="JBDPGJ010000005">
    <property type="protein sequence ID" value="MEX0408232.1"/>
    <property type="molecule type" value="Genomic_DNA"/>
</dbReference>
<dbReference type="InterPro" id="IPR014063">
    <property type="entry name" value="Arsenate-R_ArsH"/>
</dbReference>
<dbReference type="RefSeq" id="WP_367956104.1">
    <property type="nucleotide sequence ID" value="NZ_JBDPGJ010000005.1"/>
</dbReference>
<gene>
    <name evidence="2" type="primary">arsH</name>
    <name evidence="2" type="ORF">ABGN05_21450</name>
</gene>
<evidence type="ECO:0000259" key="1">
    <source>
        <dbReference type="Pfam" id="PF03358"/>
    </source>
</evidence>
<proteinExistence type="predicted"/>
<feature type="domain" description="NADPH-dependent FMN reductase-like" evidence="1">
    <location>
        <begin position="37"/>
        <end position="180"/>
    </location>
</feature>
<dbReference type="Gene3D" id="3.40.50.360">
    <property type="match status" value="1"/>
</dbReference>
<accession>A0ABV3SN68</accession>
<evidence type="ECO:0000313" key="2">
    <source>
        <dbReference type="EMBL" id="MEX0408232.1"/>
    </source>
</evidence>
<protein>
    <submittedName>
        <fullName evidence="2">Arsenical resistance protein ArsH</fullName>
    </submittedName>
</protein>
<dbReference type="NCBIfam" id="TIGR02690">
    <property type="entry name" value="resist_ArsH"/>
    <property type="match status" value="1"/>
</dbReference>
<dbReference type="PANTHER" id="PTHR43590">
    <property type="entry name" value="ARSENIC RESISTANCE PROTEIN ARSH (AFU_ORTHOLOGUE AFUA_5G15030)"/>
    <property type="match status" value="1"/>
</dbReference>
<evidence type="ECO:0000313" key="3">
    <source>
        <dbReference type="Proteomes" id="UP001556692"/>
    </source>
</evidence>
<dbReference type="PANTHER" id="PTHR43590:SF1">
    <property type="entry name" value="ARSENIC RESISTANCE PROTEIN ARSH (AFU_ORTHOLOGUE AFUA_5G15030)"/>
    <property type="match status" value="1"/>
</dbReference>
<comment type="caution">
    <text evidence="2">The sequence shown here is derived from an EMBL/GenBank/DDBJ whole genome shotgun (WGS) entry which is preliminary data.</text>
</comment>
<dbReference type="InterPro" id="IPR029039">
    <property type="entry name" value="Flavoprotein-like_sf"/>
</dbReference>
<keyword evidence="3" id="KW-1185">Reference proteome</keyword>
<name>A0ABV3SN68_9HYPH</name>
<sequence>MTDETTNLDSLPNLVGDQFPPIDLAALFDAPRASHPPRILMLYGSLRERSYSRLATEEAARILRRLGAEVRIFNPAGLPLPDSVPADHPKVRELRDLSTWSEGQVWCSPERHGSMTGIMKAQIDWLPLSLGGVRPTQGRTLAVMQVCGGSQSFNAVNQLRVLGRWMRMFTIPNQSSVAKAFNEFDAEGRMKPSPYYDRIVDVMEELMKFTLLLRDRTGYLTDRYSERVESAEEVSKRVNQRSI</sequence>
<reference evidence="2 3" key="1">
    <citation type="submission" date="2024-05" db="EMBL/GenBank/DDBJ databases">
        <authorList>
            <person name="Jiang F."/>
        </authorList>
    </citation>
    <scope>NUCLEOTIDE SEQUENCE [LARGE SCALE GENOMIC DNA]</scope>
    <source>
        <strain evidence="2 3">LZ166</strain>
    </source>
</reference>
<dbReference type="InterPro" id="IPR005025">
    <property type="entry name" value="FMN_Rdtase-like_dom"/>
</dbReference>
<organism evidence="2 3">
    <name type="scientific">Aquibium pacificus</name>
    <dbReference type="NCBI Taxonomy" id="3153579"/>
    <lineage>
        <taxon>Bacteria</taxon>
        <taxon>Pseudomonadati</taxon>
        <taxon>Pseudomonadota</taxon>
        <taxon>Alphaproteobacteria</taxon>
        <taxon>Hyphomicrobiales</taxon>
        <taxon>Phyllobacteriaceae</taxon>
        <taxon>Aquibium</taxon>
    </lineage>
</organism>
<dbReference type="Proteomes" id="UP001556692">
    <property type="component" value="Unassembled WGS sequence"/>
</dbReference>
<dbReference type="SUPFAM" id="SSF52218">
    <property type="entry name" value="Flavoproteins"/>
    <property type="match status" value="1"/>
</dbReference>